<proteinExistence type="predicted"/>
<feature type="signal peptide" evidence="1">
    <location>
        <begin position="1"/>
        <end position="22"/>
    </location>
</feature>
<dbReference type="EMBL" id="JBEXAC010000002">
    <property type="protein sequence ID" value="MET6999068.1"/>
    <property type="molecule type" value="Genomic_DNA"/>
</dbReference>
<feature type="chain" id="PRO_5047222652" evidence="1">
    <location>
        <begin position="23"/>
        <end position="302"/>
    </location>
</feature>
<dbReference type="Gene3D" id="2.120.10.30">
    <property type="entry name" value="TolB, C-terminal domain"/>
    <property type="match status" value="1"/>
</dbReference>
<keyword evidence="1" id="KW-0732">Signal</keyword>
<evidence type="ECO:0000313" key="3">
    <source>
        <dbReference type="EMBL" id="MET6999068.1"/>
    </source>
</evidence>
<dbReference type="Proteomes" id="UP001549749">
    <property type="component" value="Unassembled WGS sequence"/>
</dbReference>
<dbReference type="Pfam" id="PF08450">
    <property type="entry name" value="SGL"/>
    <property type="match status" value="1"/>
</dbReference>
<evidence type="ECO:0000259" key="2">
    <source>
        <dbReference type="Pfam" id="PF08450"/>
    </source>
</evidence>
<name>A0ABV2T7T0_9BACT</name>
<evidence type="ECO:0000256" key="1">
    <source>
        <dbReference type="SAM" id="SignalP"/>
    </source>
</evidence>
<gene>
    <name evidence="3" type="ORF">ABR189_16900</name>
</gene>
<accession>A0ABV2T7T0</accession>
<dbReference type="SUPFAM" id="SSF63829">
    <property type="entry name" value="Calcium-dependent phosphotriesterase"/>
    <property type="match status" value="1"/>
</dbReference>
<reference evidence="3 4" key="1">
    <citation type="submission" date="2024-06" db="EMBL/GenBank/DDBJ databases">
        <title>Chitinophaga defluvii sp. nov., isolated from municipal sewage.</title>
        <authorList>
            <person name="Zhang L."/>
        </authorList>
    </citation>
    <scope>NUCLEOTIDE SEQUENCE [LARGE SCALE GENOMIC DNA]</scope>
    <source>
        <strain evidence="3 4">H8</strain>
    </source>
</reference>
<organism evidence="3 4">
    <name type="scientific">Chitinophaga defluvii</name>
    <dbReference type="NCBI Taxonomy" id="3163343"/>
    <lineage>
        <taxon>Bacteria</taxon>
        <taxon>Pseudomonadati</taxon>
        <taxon>Bacteroidota</taxon>
        <taxon>Chitinophagia</taxon>
        <taxon>Chitinophagales</taxon>
        <taxon>Chitinophagaceae</taxon>
        <taxon>Chitinophaga</taxon>
    </lineage>
</organism>
<dbReference type="InterPro" id="IPR013658">
    <property type="entry name" value="SGL"/>
</dbReference>
<dbReference type="PANTHER" id="PTHR47572">
    <property type="entry name" value="LIPOPROTEIN-RELATED"/>
    <property type="match status" value="1"/>
</dbReference>
<dbReference type="InterPro" id="IPR011042">
    <property type="entry name" value="6-blade_b-propeller_TolB-like"/>
</dbReference>
<protein>
    <submittedName>
        <fullName evidence="3">SMP-30/gluconolactonase/LRE family protein</fullName>
    </submittedName>
</protein>
<sequence>MIRKQHISLLAIIMAGSFTATAQFSKPSQPPLYQARDLTAENMFSQNIEGPNFDKAGNLYVVNFQRDGTIGKINTRDGSGEIFVTMPDSSIVNSIQFNSKGNMLMPDFIGHNVLMVDMRTKKVSVYAHSDKFNQPNDLCINRKDQLFASDPNWKAQTGQIWRIDKGGKPVLLEANMGTANGIELSPDEKTLYVNESVQRKIWKYDVDKAGNISNKQLFGEFPDHGFDGMKCDKAGNLYVTRWGKGTVVVLSPAGKLIREIPLKGKQCSNLTFGGKDGKTVYVTLQDRKCVETFRVEIPGKRY</sequence>
<comment type="caution">
    <text evidence="3">The sequence shown here is derived from an EMBL/GenBank/DDBJ whole genome shotgun (WGS) entry which is preliminary data.</text>
</comment>
<keyword evidence="4" id="KW-1185">Reference proteome</keyword>
<feature type="domain" description="SMP-30/Gluconolactonase/LRE-like region" evidence="2">
    <location>
        <begin position="56"/>
        <end position="284"/>
    </location>
</feature>
<dbReference type="PANTHER" id="PTHR47572:SF5">
    <property type="entry name" value="BLR2277 PROTEIN"/>
    <property type="match status" value="1"/>
</dbReference>
<dbReference type="InterPro" id="IPR051262">
    <property type="entry name" value="SMP-30/CGR1_Lactonase"/>
</dbReference>
<dbReference type="RefSeq" id="WP_354661634.1">
    <property type="nucleotide sequence ID" value="NZ_JBEXAC010000002.1"/>
</dbReference>
<evidence type="ECO:0000313" key="4">
    <source>
        <dbReference type="Proteomes" id="UP001549749"/>
    </source>
</evidence>